<feature type="non-terminal residue" evidence="1">
    <location>
        <position position="253"/>
    </location>
</feature>
<comment type="caution">
    <text evidence="1">The sequence shown here is derived from an EMBL/GenBank/DDBJ whole genome shotgun (WGS) entry which is preliminary data.</text>
</comment>
<feature type="non-terminal residue" evidence="1">
    <location>
        <position position="1"/>
    </location>
</feature>
<protein>
    <submittedName>
        <fullName evidence="1">Uncharacterized protein</fullName>
    </submittedName>
</protein>
<dbReference type="AlphaFoldDB" id="X0XF04"/>
<sequence length="253" mass="26115">RLYHAGDSPTLTASASAARTGDVVYIPMADQLGERAIVIDGATTGTAHEGTVDISSTGNMVRYATMLYLHNDSGVTIAGATDGFLLDVQDTSVAVATSYAVEIGSVYNEALKVTEGDVLIADTLTVTAKILGSGEVEVDTTLNVDGVIDFDGTTVDFDSATANFFDITSAIASASTACRIYSSPAVLSGQQYLLALDYGDDGDANGDYIIARDNAGADEKFRLGQNGDITMSVGTLTMTSGHISVDHGADIAS</sequence>
<dbReference type="EMBL" id="BARS01041169">
    <property type="protein sequence ID" value="GAG41784.1"/>
    <property type="molecule type" value="Genomic_DNA"/>
</dbReference>
<name>X0XF04_9ZZZZ</name>
<evidence type="ECO:0000313" key="1">
    <source>
        <dbReference type="EMBL" id="GAG41784.1"/>
    </source>
</evidence>
<gene>
    <name evidence="1" type="ORF">S01H1_62655</name>
</gene>
<accession>X0XF04</accession>
<reference evidence="1" key="1">
    <citation type="journal article" date="2014" name="Front. Microbiol.">
        <title>High frequency of phylogenetically diverse reductive dehalogenase-homologous genes in deep subseafloor sedimentary metagenomes.</title>
        <authorList>
            <person name="Kawai M."/>
            <person name="Futagami T."/>
            <person name="Toyoda A."/>
            <person name="Takaki Y."/>
            <person name="Nishi S."/>
            <person name="Hori S."/>
            <person name="Arai W."/>
            <person name="Tsubouchi T."/>
            <person name="Morono Y."/>
            <person name="Uchiyama I."/>
            <person name="Ito T."/>
            <person name="Fujiyama A."/>
            <person name="Inagaki F."/>
            <person name="Takami H."/>
        </authorList>
    </citation>
    <scope>NUCLEOTIDE SEQUENCE</scope>
    <source>
        <strain evidence="1">Expedition CK06-06</strain>
    </source>
</reference>
<proteinExistence type="predicted"/>
<organism evidence="1">
    <name type="scientific">marine sediment metagenome</name>
    <dbReference type="NCBI Taxonomy" id="412755"/>
    <lineage>
        <taxon>unclassified sequences</taxon>
        <taxon>metagenomes</taxon>
        <taxon>ecological metagenomes</taxon>
    </lineage>
</organism>